<dbReference type="Proteomes" id="UP000056109">
    <property type="component" value="Chromosome I"/>
</dbReference>
<keyword evidence="9" id="KW-1185">Reference proteome</keyword>
<dbReference type="PATRIC" id="fig|446692.3.peg.1287"/>
<organism evidence="8 9">
    <name type="scientific">Acetobacter senegalensis</name>
    <dbReference type="NCBI Taxonomy" id="446692"/>
    <lineage>
        <taxon>Bacteria</taxon>
        <taxon>Pseudomonadati</taxon>
        <taxon>Pseudomonadota</taxon>
        <taxon>Alphaproteobacteria</taxon>
        <taxon>Acetobacterales</taxon>
        <taxon>Acetobacteraceae</taxon>
        <taxon>Acetobacter</taxon>
    </lineage>
</organism>
<dbReference type="InterPro" id="IPR036259">
    <property type="entry name" value="MFS_trans_sf"/>
</dbReference>
<feature type="transmembrane region" description="Helical" evidence="6">
    <location>
        <begin position="262"/>
        <end position="280"/>
    </location>
</feature>
<evidence type="ECO:0000256" key="6">
    <source>
        <dbReference type="SAM" id="Phobius"/>
    </source>
</evidence>
<evidence type="ECO:0000256" key="1">
    <source>
        <dbReference type="ARBA" id="ARBA00004141"/>
    </source>
</evidence>
<keyword evidence="5 6" id="KW-0472">Membrane</keyword>
<feature type="transmembrane region" description="Helical" evidence="6">
    <location>
        <begin position="287"/>
        <end position="306"/>
    </location>
</feature>
<feature type="domain" description="Major facilitator superfamily (MFS) profile" evidence="7">
    <location>
        <begin position="1"/>
        <end position="408"/>
    </location>
</feature>
<gene>
    <name evidence="8" type="ORF">ASN_1283</name>
</gene>
<dbReference type="InterPro" id="IPR044770">
    <property type="entry name" value="MFS_spinster-like"/>
</dbReference>
<comment type="subcellular location">
    <subcellularLocation>
        <location evidence="1">Membrane</location>
        <topology evidence="1">Multi-pass membrane protein</topology>
    </subcellularLocation>
</comment>
<evidence type="ECO:0000256" key="4">
    <source>
        <dbReference type="ARBA" id="ARBA00022989"/>
    </source>
</evidence>
<dbReference type="Pfam" id="PF07690">
    <property type="entry name" value="MFS_1"/>
    <property type="match status" value="1"/>
</dbReference>
<dbReference type="AlphaFoldDB" id="A0A0U5ESP8"/>
<keyword evidence="4 6" id="KW-1133">Transmembrane helix</keyword>
<evidence type="ECO:0000256" key="2">
    <source>
        <dbReference type="ARBA" id="ARBA00022448"/>
    </source>
</evidence>
<sequence>MEKIDKGRVIIYLTIMLCIFSFEWVDRFSISILIDPIEKNLGIADRHVGLINGALFALVYSLSGFLFSYLVNRAGSGRLLAVASLGSGLFTILGGWACGLWSFAFTRLAVAFFEGGCSPVCYYIISRHFPDQYRARAISVYNSGISLGIWIGLSVGGMLVPWLGWRYTLFALGVPGVVLAVGAWCMVREGAVGAQDSHAAGASFFSDLRFLLVRKSYWLTCMAYTLLVMASAGFESWCPAYLIRSRGLTVEQAGNISGLVEGIGGIAGTIAAGVLCDYLVKRNKRAYALIPLVACVLVNLSMVAFFETTGSLSYFFYACIIFGIGAYLSPVLSLSQEVLPPAQKALGATVMLVSMSVIGVGGGNYLVGILSDNYKAAGAADPLQSAFLSMLITVLPAGVCLLLACRYIVSDIDDARQMESLHLLPV</sequence>
<feature type="transmembrane region" description="Helical" evidence="6">
    <location>
        <begin position="79"/>
        <end position="102"/>
    </location>
</feature>
<evidence type="ECO:0000313" key="9">
    <source>
        <dbReference type="Proteomes" id="UP000056109"/>
    </source>
</evidence>
<feature type="transmembrane region" description="Helical" evidence="6">
    <location>
        <begin position="387"/>
        <end position="409"/>
    </location>
</feature>
<reference evidence="9" key="1">
    <citation type="submission" date="2014-09" db="EMBL/GenBank/DDBJ databases">
        <authorList>
            <person name="Illeghems K.G."/>
        </authorList>
    </citation>
    <scope>NUCLEOTIDE SEQUENCE [LARGE SCALE GENOMIC DNA]</scope>
    <source>
        <strain evidence="9">108B</strain>
    </source>
</reference>
<protein>
    <submittedName>
        <fullName evidence="8">Major facilitator family transporter</fullName>
    </submittedName>
</protein>
<dbReference type="GeneID" id="34782368"/>
<keyword evidence="3 6" id="KW-0812">Transmembrane</keyword>
<evidence type="ECO:0000259" key="7">
    <source>
        <dbReference type="PROSITE" id="PS50850"/>
    </source>
</evidence>
<dbReference type="PANTHER" id="PTHR23505:SF79">
    <property type="entry name" value="PROTEIN SPINSTER"/>
    <property type="match status" value="1"/>
</dbReference>
<dbReference type="RefSeq" id="WP_058987437.1">
    <property type="nucleotide sequence ID" value="NZ_LN606600.1"/>
</dbReference>
<feature type="transmembrane region" description="Helical" evidence="6">
    <location>
        <begin position="312"/>
        <end position="334"/>
    </location>
</feature>
<feature type="transmembrane region" description="Helical" evidence="6">
    <location>
        <begin position="50"/>
        <end position="72"/>
    </location>
</feature>
<dbReference type="EMBL" id="LN606600">
    <property type="protein sequence ID" value="CEF40649.1"/>
    <property type="molecule type" value="Genomic_DNA"/>
</dbReference>
<keyword evidence="2" id="KW-0813">Transport</keyword>
<dbReference type="SUPFAM" id="SSF103473">
    <property type="entry name" value="MFS general substrate transporter"/>
    <property type="match status" value="1"/>
</dbReference>
<dbReference type="PANTHER" id="PTHR23505">
    <property type="entry name" value="SPINSTER"/>
    <property type="match status" value="1"/>
</dbReference>
<dbReference type="InterPro" id="IPR020846">
    <property type="entry name" value="MFS_dom"/>
</dbReference>
<evidence type="ECO:0000256" key="3">
    <source>
        <dbReference type="ARBA" id="ARBA00022692"/>
    </source>
</evidence>
<accession>A0A0U5ESP8</accession>
<feature type="transmembrane region" description="Helical" evidence="6">
    <location>
        <begin position="9"/>
        <end position="30"/>
    </location>
</feature>
<dbReference type="Gene3D" id="1.20.1250.20">
    <property type="entry name" value="MFS general substrate transporter like domains"/>
    <property type="match status" value="2"/>
</dbReference>
<name>A0A0U5ESP8_9PROT</name>
<dbReference type="GO" id="GO:0022857">
    <property type="term" value="F:transmembrane transporter activity"/>
    <property type="evidence" value="ECO:0007669"/>
    <property type="project" value="InterPro"/>
</dbReference>
<dbReference type="InterPro" id="IPR011701">
    <property type="entry name" value="MFS"/>
</dbReference>
<dbReference type="PROSITE" id="PS50850">
    <property type="entry name" value="MFS"/>
    <property type="match status" value="1"/>
</dbReference>
<evidence type="ECO:0000256" key="5">
    <source>
        <dbReference type="ARBA" id="ARBA00023136"/>
    </source>
</evidence>
<feature type="transmembrane region" description="Helical" evidence="6">
    <location>
        <begin position="108"/>
        <end position="125"/>
    </location>
</feature>
<feature type="transmembrane region" description="Helical" evidence="6">
    <location>
        <begin position="346"/>
        <end position="367"/>
    </location>
</feature>
<feature type="transmembrane region" description="Helical" evidence="6">
    <location>
        <begin position="217"/>
        <end position="242"/>
    </location>
</feature>
<evidence type="ECO:0000313" key="8">
    <source>
        <dbReference type="EMBL" id="CEF40649.1"/>
    </source>
</evidence>
<feature type="transmembrane region" description="Helical" evidence="6">
    <location>
        <begin position="165"/>
        <end position="187"/>
    </location>
</feature>
<dbReference type="KEGG" id="asz:ASN_1283"/>
<feature type="transmembrane region" description="Helical" evidence="6">
    <location>
        <begin position="137"/>
        <end position="159"/>
    </location>
</feature>
<proteinExistence type="predicted"/>
<dbReference type="GO" id="GO:0016020">
    <property type="term" value="C:membrane"/>
    <property type="evidence" value="ECO:0007669"/>
    <property type="project" value="UniProtKB-SubCell"/>
</dbReference>